<dbReference type="EMBL" id="BARU01010675">
    <property type="protein sequence ID" value="GAH35869.1"/>
    <property type="molecule type" value="Genomic_DNA"/>
</dbReference>
<reference evidence="1" key="1">
    <citation type="journal article" date="2014" name="Front. Microbiol.">
        <title>High frequency of phylogenetically diverse reductive dehalogenase-homologous genes in deep subseafloor sedimentary metagenomes.</title>
        <authorList>
            <person name="Kawai M."/>
            <person name="Futagami T."/>
            <person name="Toyoda A."/>
            <person name="Takaki Y."/>
            <person name="Nishi S."/>
            <person name="Hori S."/>
            <person name="Arai W."/>
            <person name="Tsubouchi T."/>
            <person name="Morono Y."/>
            <person name="Uchiyama I."/>
            <person name="Ito T."/>
            <person name="Fujiyama A."/>
            <person name="Inagaki F."/>
            <person name="Takami H."/>
        </authorList>
    </citation>
    <scope>NUCLEOTIDE SEQUENCE</scope>
    <source>
        <strain evidence="1">Expedition CK06-06</strain>
    </source>
</reference>
<dbReference type="SUPFAM" id="SSF57802">
    <property type="entry name" value="Rubredoxin-like"/>
    <property type="match status" value="1"/>
</dbReference>
<sequence>MKYMHCSNCDIIVGHVLKDGKYVCQNCGHVTPYPKEDIVKSSHLGFKANEKEGQCPRCGASTKQFLRGWDAVQTKYLCGHCKKVYKIEKSVAEEAEGP</sequence>
<comment type="caution">
    <text evidence="1">The sequence shown here is derived from an EMBL/GenBank/DDBJ whole genome shotgun (WGS) entry which is preliminary data.</text>
</comment>
<accession>X1G2Q0</accession>
<dbReference type="AlphaFoldDB" id="X1G2Q0"/>
<proteinExistence type="predicted"/>
<protein>
    <submittedName>
        <fullName evidence="1">Uncharacterized protein</fullName>
    </submittedName>
</protein>
<name>X1G2Q0_9ZZZZ</name>
<evidence type="ECO:0000313" key="1">
    <source>
        <dbReference type="EMBL" id="GAH35869.1"/>
    </source>
</evidence>
<organism evidence="1">
    <name type="scientific">marine sediment metagenome</name>
    <dbReference type="NCBI Taxonomy" id="412755"/>
    <lineage>
        <taxon>unclassified sequences</taxon>
        <taxon>metagenomes</taxon>
        <taxon>ecological metagenomes</taxon>
    </lineage>
</organism>
<gene>
    <name evidence="1" type="ORF">S03H2_20287</name>
</gene>